<dbReference type="GO" id="GO:0032259">
    <property type="term" value="P:methylation"/>
    <property type="evidence" value="ECO:0007669"/>
    <property type="project" value="UniProtKB-KW"/>
</dbReference>
<keyword evidence="4" id="KW-0808">Transferase</keyword>
<dbReference type="CDD" id="cd15489">
    <property type="entry name" value="PHD_SF"/>
    <property type="match status" value="1"/>
</dbReference>
<feature type="region of interest" description="Disordered" evidence="15">
    <location>
        <begin position="709"/>
        <end position="740"/>
    </location>
</feature>
<keyword evidence="11" id="KW-0805">Transcription regulation</keyword>
<evidence type="ECO:0000313" key="21">
    <source>
        <dbReference type="WBParaSite" id="PSU_v2.g13629.t1"/>
    </source>
</evidence>
<protein>
    <submittedName>
        <fullName evidence="21">Histone-lysine N-methyltransferase</fullName>
    </submittedName>
</protein>
<dbReference type="Pfam" id="PF00856">
    <property type="entry name" value="SET"/>
    <property type="match status" value="1"/>
</dbReference>
<comment type="subcellular location">
    <subcellularLocation>
        <location evidence="1">Nucleus</location>
    </subcellularLocation>
</comment>
<dbReference type="Pfam" id="PF00628">
    <property type="entry name" value="PHD"/>
    <property type="match status" value="2"/>
</dbReference>
<feature type="compositionally biased region" description="Basic residues" evidence="15">
    <location>
        <begin position="965"/>
        <end position="975"/>
    </location>
</feature>
<dbReference type="PANTHER" id="PTHR45888">
    <property type="entry name" value="HL01030P-RELATED"/>
    <property type="match status" value="1"/>
</dbReference>
<keyword evidence="5" id="KW-0949">S-adenosyl-L-methionine</keyword>
<evidence type="ECO:0000256" key="15">
    <source>
        <dbReference type="SAM" id="MobiDB-lite"/>
    </source>
</evidence>
<feature type="region of interest" description="Disordered" evidence="15">
    <location>
        <begin position="261"/>
        <end position="405"/>
    </location>
</feature>
<dbReference type="GO" id="GO:0044666">
    <property type="term" value="C:MLL3/4 complex"/>
    <property type="evidence" value="ECO:0007669"/>
    <property type="project" value="TreeGrafter"/>
</dbReference>
<feature type="domain" description="PHD-type" evidence="16">
    <location>
        <begin position="476"/>
        <end position="526"/>
    </location>
</feature>
<keyword evidence="8 14" id="KW-0863">Zinc-finger</keyword>
<dbReference type="Gene3D" id="2.30.30.1150">
    <property type="match status" value="1"/>
</dbReference>
<keyword evidence="2" id="KW-0597">Phosphoprotein</keyword>
<keyword evidence="20" id="KW-1185">Reference proteome</keyword>
<feature type="compositionally biased region" description="Basic and acidic residues" evidence="15">
    <location>
        <begin position="395"/>
        <end position="405"/>
    </location>
</feature>
<dbReference type="InterPro" id="IPR003889">
    <property type="entry name" value="FYrich_C"/>
</dbReference>
<name>A0A914Y311_9BILA</name>
<dbReference type="PROSITE" id="PS01359">
    <property type="entry name" value="ZF_PHD_1"/>
    <property type="match status" value="1"/>
</dbReference>
<feature type="compositionally biased region" description="Low complexity" evidence="15">
    <location>
        <begin position="163"/>
        <end position="199"/>
    </location>
</feature>
<proteinExistence type="predicted"/>
<evidence type="ECO:0000256" key="1">
    <source>
        <dbReference type="ARBA" id="ARBA00004123"/>
    </source>
</evidence>
<feature type="region of interest" description="Disordered" evidence="15">
    <location>
        <begin position="45"/>
        <end position="64"/>
    </location>
</feature>
<feature type="region of interest" description="Disordered" evidence="15">
    <location>
        <begin position="1411"/>
        <end position="1441"/>
    </location>
</feature>
<dbReference type="PROSITE" id="PS50280">
    <property type="entry name" value="SET"/>
    <property type="match status" value="1"/>
</dbReference>
<dbReference type="Pfam" id="PF13832">
    <property type="entry name" value="zf-HC5HC2H_2"/>
    <property type="match status" value="1"/>
</dbReference>
<dbReference type="Proteomes" id="UP000887577">
    <property type="component" value="Unplaced"/>
</dbReference>
<dbReference type="CDD" id="cd15512">
    <property type="entry name" value="PHD4_KMT2C_like"/>
    <property type="match status" value="1"/>
</dbReference>
<evidence type="ECO:0000256" key="3">
    <source>
        <dbReference type="ARBA" id="ARBA00022603"/>
    </source>
</evidence>
<evidence type="ECO:0000259" key="19">
    <source>
        <dbReference type="PROSITE" id="PS51805"/>
    </source>
</evidence>
<evidence type="ECO:0000256" key="9">
    <source>
        <dbReference type="ARBA" id="ARBA00022833"/>
    </source>
</evidence>
<dbReference type="InterPro" id="IPR019787">
    <property type="entry name" value="Znf_PHD-finger"/>
</dbReference>
<feature type="region of interest" description="Disordered" evidence="15">
    <location>
        <begin position="957"/>
        <end position="1046"/>
    </location>
</feature>
<dbReference type="GO" id="GO:0005700">
    <property type="term" value="C:polytene chromosome"/>
    <property type="evidence" value="ECO:0007669"/>
    <property type="project" value="UniProtKB-ARBA"/>
</dbReference>
<dbReference type="InterPro" id="IPR003616">
    <property type="entry name" value="Post-SET_dom"/>
</dbReference>
<dbReference type="GO" id="GO:0045944">
    <property type="term" value="P:positive regulation of transcription by RNA polymerase II"/>
    <property type="evidence" value="ECO:0007669"/>
    <property type="project" value="TreeGrafter"/>
</dbReference>
<dbReference type="InterPro" id="IPR013083">
    <property type="entry name" value="Znf_RING/FYVE/PHD"/>
</dbReference>
<dbReference type="PROSITE" id="PS51542">
    <property type="entry name" value="FYRN"/>
    <property type="match status" value="1"/>
</dbReference>
<evidence type="ECO:0000256" key="7">
    <source>
        <dbReference type="ARBA" id="ARBA00022737"/>
    </source>
</evidence>
<dbReference type="InterPro" id="IPR001214">
    <property type="entry name" value="SET_dom"/>
</dbReference>
<feature type="compositionally biased region" description="Polar residues" evidence="15">
    <location>
        <begin position="264"/>
        <end position="279"/>
    </location>
</feature>
<evidence type="ECO:0000256" key="12">
    <source>
        <dbReference type="ARBA" id="ARBA00023163"/>
    </source>
</evidence>
<feature type="compositionally biased region" description="Polar residues" evidence="15">
    <location>
        <begin position="48"/>
        <end position="64"/>
    </location>
</feature>
<dbReference type="CDD" id="cd15513">
    <property type="entry name" value="PHD5_KMT2C_like"/>
    <property type="match status" value="1"/>
</dbReference>
<dbReference type="Gene3D" id="1.10.30.10">
    <property type="entry name" value="High mobility group box domain"/>
    <property type="match status" value="1"/>
</dbReference>
<evidence type="ECO:0000256" key="11">
    <source>
        <dbReference type="ARBA" id="ARBA00023015"/>
    </source>
</evidence>
<keyword evidence="3" id="KW-0489">Methyltransferase</keyword>
<dbReference type="SMART" id="SM00508">
    <property type="entry name" value="PostSET"/>
    <property type="match status" value="1"/>
</dbReference>
<keyword evidence="10" id="KW-0156">Chromatin regulator</keyword>
<dbReference type="InterPro" id="IPR034732">
    <property type="entry name" value="EPHD"/>
</dbReference>
<dbReference type="PROSITE" id="PS51543">
    <property type="entry name" value="FYRC"/>
    <property type="match status" value="1"/>
</dbReference>
<dbReference type="InterPro" id="IPR011011">
    <property type="entry name" value="Znf_FYVE_PHD"/>
</dbReference>
<evidence type="ECO:0000313" key="20">
    <source>
        <dbReference type="Proteomes" id="UP000887577"/>
    </source>
</evidence>
<feature type="region of interest" description="Disordered" evidence="15">
    <location>
        <begin position="1"/>
        <end position="37"/>
    </location>
</feature>
<reference evidence="21" key="1">
    <citation type="submission" date="2022-11" db="UniProtKB">
        <authorList>
            <consortium name="WormBaseParasite"/>
        </authorList>
    </citation>
    <scope>IDENTIFICATION</scope>
</reference>
<keyword evidence="6" id="KW-0479">Metal-binding</keyword>
<evidence type="ECO:0000256" key="4">
    <source>
        <dbReference type="ARBA" id="ARBA00022679"/>
    </source>
</evidence>
<evidence type="ECO:0000259" key="17">
    <source>
        <dbReference type="PROSITE" id="PS50280"/>
    </source>
</evidence>
<dbReference type="InterPro" id="IPR019786">
    <property type="entry name" value="Zinc_finger_PHD-type_CS"/>
</dbReference>
<sequence length="2402" mass="269686">MDATSSSTMVGDFSIRSTGSSHNSTKFNSTNAQKGRRLDNIAARLQPNRASSSTPASLPNGTNNRRPSSIANLCLSKEENCGKFTCHQCLHLIKATDDPLSCSVCKKHVHAHCLKIPLAKDEQYMCPHCRKQIQQASTSVQSDNPMDCENYIDKPVKKRQALSNSTSSGSAVTSFSPSNQLTPTSSATNSSSSTPVATPQPSGFLRKSSVPPGTSSSTRFSIPPVINTDLDGEQLPAQIPTGSSFTSSIDEDFSMIINSEEHSVTSSPSPVTANTSARNSPEENAEECRPITQKRSSKESTVVGNKPRTAATSKDKRGRQTSMKTRSGGKQPSTSYANVGKVTSEKRKPNVKGKGKSAAAPKSRRQRNTNKLAYIRSLSHSIRRESDETVDPDPDEPKTRQPDENDYIRTAIVSSADNQYVCNAPMCLICGSIGRDIEGTMLSCMSCAQSYHSYCVSMHDKLNKTILKRGWRCLQCTVCEACGDGSDESNLLLCDECDVAFHTYCLEPKLDKIPTGSWRCHWCATCRRCNKQVQAGLDLQMLEGLCESCHSLRKCPKCCKLYETGDLMIRCQHCSKWYHGPCEELTTEEQLENAYENAFRCSMCRPKANADYNDGMNQSVIIDNVMVNKSALEMLKCGRSASSLGNLADITGSFRSQSMDQGDPEEAIIDDMDFSTAGRGRGRTTGPGRRPPKIGIGGFIVKNRNRIVHSIDDEPQEEIEDKTNGNKSQKRRPRKPRRHQLEDAYPAVIQLAFWGVAGVDGKTVVEMNLEEPTLEEFPQHLQPAKKGKEIYELSDQATEALRNEQNNDVFGNLIGDNLENFDVDVEDFDFNLFFGDDDDELDLANEDTQDSYEDVSQLEMASNSTHSSAVQERLRVEQHRQLMSRGINNEAERANQASEKWQEDEPLGDKATKAAVLHANVMHPDLKLNFPNWNDRVKQIHRLWRGLHVNQRQEYVQKARENRAHRPRCTRQRRTAKPEAGVKKEEGISFIRSDQPGPSTSASLSIERQTEQKPSTSQLIQIKQEGVQNQQSNGIHPSSNSDIRNAQNGIISHTPLQQQHPSQINKEHMSLAQIQQQPGTSSMMQQINIPPGVPSTSHQNGIVIKTTNGPVMNRPLVTPEIAQKYDMLKKKHNGIKQQQSVIENEVIALRKLKKNLAAKKRSLNKNAPLDAEGQQIVQNLTEDDQRRWNDINQKLGEKSKEGDKLKKTSKEFNIQLEKLESEYGIISVTAVMSSGPVICNDPNSVTTLAGMRHVQETNGPLMIHTPHSAPGMNTPGLKSPNNRFNFNRSISIPASSGYITPNAMLNNGASLQRADSVASISSEPGNNRQALDNISPPKGSRGRKRKTKVENGRPFRRTVRLGNIPFSQMKDDVERQVYDTLDVMLHRLTTPEEPNTGTDLRRLLMTHAPIDEASSSYDSEIPKKKKRTTNKKSGPTNEGNEFDSVVERIQNTLATLPNIPASALNPLPSFDPALLVTEDNTKLPDNNEDAPLAETKFGSVALTFMDDFYDDFEDHCQVKFKKKNLPLTCSKFYANIIREPLEDLWAKAEQEYEDVYGEFDAEPTRCLDLRNEVPWIAFEELLRSNGIKDREGVEQIIPPNGRWPECDSPPVDPPRSRYYWREMNYPIELDLVLDHDEDFQTSDIVTQLANILNGHGSEIVEEIPYEIGAAPIFSPASDSYPDIGDDTQLLCCICRIPVDGEIYKTEVHEPFEQNEHYCSPQCYELRNIPNENWNGVRTSESAVKSPLSIKIEEEEEVESALPSPDNEEPCLNEYEQAILIDTLRQAREQEYTVAELPQPIKPSVEVTPGGSRAYKYRGQGWLICDDNLLSSFTHPHEDTQDAIRRHCNNWMLNAPEDNRHCAFCGEIGDGKSAYTGRLLNVDANEWVHVNCAIWSVEVHESECGGLNNVQAAIKQARSTKCSICNYSGASLKCIKLECEKWYHLYCAVNTECVFMKDTTMACKDHCNNIHSEVRVTHLEALRRIYVEREENALLARIYNNSFSSDMMMRVGNLVFYAIGQILPEQIKSFHDANFIYPVGYKVIRFFWHPGHLHERIGYECVIENKDNAPVFRVTFEGYDLRDSTPQLAWNRILNRIQALRDRQKDVLRFFPSQVPGENLFGFNEIAISKMMESLPGVDLCKSYEYKHGGVPLMDVPLAINPTGCARTEPCFRTLIKARKTYFASPQKMEDRPGSSNSIAANSGRRKRRRPANNLGDIYDPNTLKVLNFCGISEDMIASGNANLNSQAQIYTRYKTMKNEWRSYVALGRSGIAGFGLYAKKDINMNQMVTEYVGEIIRSEVCEIREKKYAQKNKGIYMFRIDSEFVIDATMCGNMARYINHSCDPNCVTQIVNIDNTKKIVIFANRPIRAGEELTYDYQFELEDTKDKIPCLCGAPNCVKWMN</sequence>
<evidence type="ECO:0000256" key="2">
    <source>
        <dbReference type="ARBA" id="ARBA00022553"/>
    </source>
</evidence>
<evidence type="ECO:0000256" key="8">
    <source>
        <dbReference type="ARBA" id="ARBA00022771"/>
    </source>
</evidence>
<keyword evidence="13" id="KW-0539">Nucleus</keyword>
<dbReference type="InterPro" id="IPR001965">
    <property type="entry name" value="Znf_PHD"/>
</dbReference>
<dbReference type="PROSITE" id="PS50868">
    <property type="entry name" value="POST_SET"/>
    <property type="match status" value="1"/>
</dbReference>
<dbReference type="SMART" id="SM00542">
    <property type="entry name" value="FYRC"/>
    <property type="match status" value="1"/>
</dbReference>
<dbReference type="GO" id="GO:0003713">
    <property type="term" value="F:transcription coactivator activity"/>
    <property type="evidence" value="ECO:0007669"/>
    <property type="project" value="TreeGrafter"/>
</dbReference>
<feature type="domain" description="Post-SET" evidence="18">
    <location>
        <begin position="2386"/>
        <end position="2402"/>
    </location>
</feature>
<evidence type="ECO:0000256" key="13">
    <source>
        <dbReference type="ARBA" id="ARBA00023242"/>
    </source>
</evidence>
<feature type="domain" description="PHD-type" evidence="19">
    <location>
        <begin position="1858"/>
        <end position="1966"/>
    </location>
</feature>
<keyword evidence="12" id="KW-0804">Transcription</keyword>
<evidence type="ECO:0000259" key="18">
    <source>
        <dbReference type="PROSITE" id="PS50868"/>
    </source>
</evidence>
<feature type="region of interest" description="Disordered" evidence="15">
    <location>
        <begin position="2185"/>
        <end position="2214"/>
    </location>
</feature>
<keyword evidence="9" id="KW-0862">Zinc</keyword>
<feature type="compositionally biased region" description="Basic and acidic residues" evidence="15">
    <location>
        <begin position="976"/>
        <end position="987"/>
    </location>
</feature>
<evidence type="ECO:0000256" key="10">
    <source>
        <dbReference type="ARBA" id="ARBA00022853"/>
    </source>
</evidence>
<dbReference type="Pfam" id="PF05965">
    <property type="entry name" value="FYRC"/>
    <property type="match status" value="1"/>
</dbReference>
<dbReference type="PROSITE" id="PS50016">
    <property type="entry name" value="ZF_PHD_2"/>
    <property type="match status" value="4"/>
</dbReference>
<feature type="domain" description="PHD-type" evidence="16">
    <location>
        <begin position="83"/>
        <end position="132"/>
    </location>
</feature>
<dbReference type="Gene3D" id="3.30.40.10">
    <property type="entry name" value="Zinc/RING finger domain, C3HC4 (zinc finger)"/>
    <property type="match status" value="3"/>
</dbReference>
<feature type="compositionally biased region" description="Polar residues" evidence="15">
    <location>
        <begin position="211"/>
        <end position="220"/>
    </location>
</feature>
<dbReference type="SMART" id="SM00249">
    <property type="entry name" value="PHD"/>
    <property type="match status" value="5"/>
</dbReference>
<dbReference type="PROSITE" id="PS51805">
    <property type="entry name" value="EPHD"/>
    <property type="match status" value="1"/>
</dbReference>
<feature type="domain" description="SET" evidence="17">
    <location>
        <begin position="2262"/>
        <end position="2378"/>
    </location>
</feature>
<dbReference type="InterPro" id="IPR003888">
    <property type="entry name" value="FYrich_N"/>
</dbReference>
<dbReference type="InterPro" id="IPR046341">
    <property type="entry name" value="SET_dom_sf"/>
</dbReference>
<dbReference type="GO" id="GO:0008270">
    <property type="term" value="F:zinc ion binding"/>
    <property type="evidence" value="ECO:0007669"/>
    <property type="project" value="UniProtKB-KW"/>
</dbReference>
<evidence type="ECO:0000259" key="16">
    <source>
        <dbReference type="PROSITE" id="PS50016"/>
    </source>
</evidence>
<dbReference type="FunFam" id="3.30.40.10:FF:000002">
    <property type="entry name" value="Histone-lysine N-methyltransferase"/>
    <property type="match status" value="1"/>
</dbReference>
<dbReference type="WBParaSite" id="PSU_v2.g13629.t1">
    <property type="protein sequence ID" value="PSU_v2.g13629.t1"/>
    <property type="gene ID" value="PSU_v2.g13629"/>
</dbReference>
<dbReference type="Gene3D" id="3.30.160.360">
    <property type="match status" value="1"/>
</dbReference>
<dbReference type="SUPFAM" id="SSF57903">
    <property type="entry name" value="FYVE/PHD zinc finger"/>
    <property type="match status" value="4"/>
</dbReference>
<evidence type="ECO:0000256" key="14">
    <source>
        <dbReference type="PROSITE-ProRule" id="PRU00146"/>
    </source>
</evidence>
<evidence type="ECO:0000256" key="6">
    <source>
        <dbReference type="ARBA" id="ARBA00022723"/>
    </source>
</evidence>
<dbReference type="Gene3D" id="2.170.270.10">
    <property type="entry name" value="SET domain"/>
    <property type="match status" value="1"/>
</dbReference>
<dbReference type="SMART" id="SM00541">
    <property type="entry name" value="FYRN"/>
    <property type="match status" value="1"/>
</dbReference>
<dbReference type="GO" id="GO:0042800">
    <property type="term" value="F:histone H3K4 methyltransferase activity"/>
    <property type="evidence" value="ECO:0007669"/>
    <property type="project" value="TreeGrafter"/>
</dbReference>
<feature type="domain" description="PHD-type" evidence="16">
    <location>
        <begin position="424"/>
        <end position="479"/>
    </location>
</feature>
<keyword evidence="7" id="KW-0677">Repeat</keyword>
<evidence type="ECO:0000256" key="5">
    <source>
        <dbReference type="ARBA" id="ARBA00022691"/>
    </source>
</evidence>
<dbReference type="SMART" id="SM00317">
    <property type="entry name" value="SET"/>
    <property type="match status" value="1"/>
</dbReference>
<feature type="region of interest" description="Disordered" evidence="15">
    <location>
        <begin position="159"/>
        <end position="247"/>
    </location>
</feature>
<accession>A0A914Y311</accession>
<feature type="compositionally biased region" description="Polar residues" evidence="15">
    <location>
        <begin position="320"/>
        <end position="337"/>
    </location>
</feature>
<dbReference type="InterPro" id="IPR036910">
    <property type="entry name" value="HMG_box_dom_sf"/>
</dbReference>
<dbReference type="SUPFAM" id="SSF82199">
    <property type="entry name" value="SET domain"/>
    <property type="match status" value="1"/>
</dbReference>
<feature type="compositionally biased region" description="Basic residues" evidence="15">
    <location>
        <begin position="728"/>
        <end position="738"/>
    </location>
</feature>
<feature type="domain" description="PHD-type" evidence="16">
    <location>
        <begin position="552"/>
        <end position="607"/>
    </location>
</feature>
<feature type="compositionally biased region" description="Polar residues" evidence="15">
    <location>
        <begin position="1318"/>
        <end position="1332"/>
    </location>
</feature>
<dbReference type="PANTHER" id="PTHR45888:SF6">
    <property type="entry name" value="HL01030P-RELATED"/>
    <property type="match status" value="1"/>
</dbReference>
<feature type="compositionally biased region" description="Polar residues" evidence="15">
    <location>
        <begin position="996"/>
        <end position="1046"/>
    </location>
</feature>
<feature type="region of interest" description="Disordered" evidence="15">
    <location>
        <begin position="670"/>
        <end position="697"/>
    </location>
</feature>
<feature type="region of interest" description="Disordered" evidence="15">
    <location>
        <begin position="1316"/>
        <end position="1354"/>
    </location>
</feature>
<feature type="compositionally biased region" description="Polar residues" evidence="15">
    <location>
        <begin position="1"/>
        <end position="33"/>
    </location>
</feature>
<organism evidence="20 21">
    <name type="scientific">Panagrolaimus superbus</name>
    <dbReference type="NCBI Taxonomy" id="310955"/>
    <lineage>
        <taxon>Eukaryota</taxon>
        <taxon>Metazoa</taxon>
        <taxon>Ecdysozoa</taxon>
        <taxon>Nematoda</taxon>
        <taxon>Chromadorea</taxon>
        <taxon>Rhabditida</taxon>
        <taxon>Tylenchina</taxon>
        <taxon>Panagrolaimomorpha</taxon>
        <taxon>Panagrolaimoidea</taxon>
        <taxon>Panagrolaimidae</taxon>
        <taxon>Panagrolaimus</taxon>
    </lineage>
</organism>
<dbReference type="Pfam" id="PF05964">
    <property type="entry name" value="FYRN"/>
    <property type="match status" value="1"/>
</dbReference>